<dbReference type="Pfam" id="PF06889">
    <property type="entry name" value="DUF1266"/>
    <property type="match status" value="1"/>
</dbReference>
<organism evidence="3 4">
    <name type="scientific">Streptomyces racemochromogenes</name>
    <dbReference type="NCBI Taxonomy" id="67353"/>
    <lineage>
        <taxon>Bacteria</taxon>
        <taxon>Bacillati</taxon>
        <taxon>Actinomycetota</taxon>
        <taxon>Actinomycetes</taxon>
        <taxon>Kitasatosporales</taxon>
        <taxon>Streptomycetaceae</taxon>
        <taxon>Streptomyces</taxon>
    </lineage>
</organism>
<keyword evidence="4" id="KW-1185">Reference proteome</keyword>
<reference evidence="3 4" key="1">
    <citation type="submission" date="2024-03" db="EMBL/GenBank/DDBJ databases">
        <title>Whole genome sequencing of Streptomyces racemochromogenes, to identify antimicrobial biosynthetic gene clusters.</title>
        <authorList>
            <person name="Suryawanshi P."/>
            <person name="Krishnaraj P.U."/>
            <person name="Arun Y.P."/>
            <person name="Suryawanshi M.P."/>
            <person name="Rakshit O."/>
        </authorList>
    </citation>
    <scope>NUCLEOTIDE SEQUENCE [LARGE SCALE GENOMIC DNA]</scope>
    <source>
        <strain evidence="3 4">AUDT626</strain>
    </source>
</reference>
<evidence type="ECO:0000256" key="1">
    <source>
        <dbReference type="SAM" id="MobiDB-lite"/>
    </source>
</evidence>
<protein>
    <submittedName>
        <fullName evidence="3">DUF1266 domain-containing protein</fullName>
    </submittedName>
</protein>
<evidence type="ECO:0000313" key="4">
    <source>
        <dbReference type="Proteomes" id="UP001610631"/>
    </source>
</evidence>
<dbReference type="RefSeq" id="WP_395510621.1">
    <property type="nucleotide sequence ID" value="NZ_JBBDHD010000038.1"/>
</dbReference>
<comment type="caution">
    <text evidence="3">The sequence shown here is derived from an EMBL/GenBank/DDBJ whole genome shotgun (WGS) entry which is preliminary data.</text>
</comment>
<accession>A0ABW7PEI9</accession>
<sequence>MGLTTSHEGGALPVRQGPPGQFGPPGEFGPPGWQAPSAIERGLYEAKERGDWPAYYDLLARVDLYMMQSRAHVDANPGSSLFHPYWNPGTQTMCLAVYTAGMLPQPLPDPVYNGYDLDWFAEVWTTQDPPYLVVNPGSPCEGVLPAGPEGRALWRRHSEAVADRDPAADTVHTLEQGGPLTGRVAFGLAAGAHIAVANGRFWNAMAYHGGGYAAEKRSLERWWGVTTREQWQSTQQRLLAADMVSGVWEFVLRLRSGMALDFAGPVEADHWRQAAANVVRRRAEAAAQPRLTPDGVTEGSPLSPAELEGQVAGVQRLIGRITRYEARFRADGLLPDGGYVRSVEAWDYGRASGMARWGLGARLCTPAEAEAAVVRAGRLVHDNYRSWEDFSAGYVLGRCLHFDDEEFGEWYESVLAVHRLLTTDPTSPWRTLPWV</sequence>
<dbReference type="Proteomes" id="UP001610631">
    <property type="component" value="Unassembled WGS sequence"/>
</dbReference>
<evidence type="ECO:0000313" key="3">
    <source>
        <dbReference type="EMBL" id="MFH7596807.1"/>
    </source>
</evidence>
<evidence type="ECO:0000259" key="2">
    <source>
        <dbReference type="Pfam" id="PF06889"/>
    </source>
</evidence>
<feature type="domain" description="DUF1266" evidence="2">
    <location>
        <begin position="218"/>
        <end position="434"/>
    </location>
</feature>
<dbReference type="EMBL" id="JBBDHD010000038">
    <property type="protein sequence ID" value="MFH7596807.1"/>
    <property type="molecule type" value="Genomic_DNA"/>
</dbReference>
<proteinExistence type="predicted"/>
<feature type="region of interest" description="Disordered" evidence="1">
    <location>
        <begin position="285"/>
        <end position="304"/>
    </location>
</feature>
<name>A0ABW7PEI9_9ACTN</name>
<feature type="region of interest" description="Disordered" evidence="1">
    <location>
        <begin position="1"/>
        <end position="34"/>
    </location>
</feature>
<dbReference type="InterPro" id="IPR009677">
    <property type="entry name" value="DUF1266"/>
</dbReference>
<gene>
    <name evidence="3" type="ORF">WDV06_17155</name>
</gene>